<comment type="caution">
    <text evidence="2">The sequence shown here is derived from an EMBL/GenBank/DDBJ whole genome shotgun (WGS) entry which is preliminary data.</text>
</comment>
<dbReference type="Proteomes" id="UP000237347">
    <property type="component" value="Unassembled WGS sequence"/>
</dbReference>
<accession>A0AAW0LA99</accession>
<feature type="compositionally biased region" description="Basic and acidic residues" evidence="1">
    <location>
        <begin position="393"/>
        <end position="402"/>
    </location>
</feature>
<evidence type="ECO:0000313" key="3">
    <source>
        <dbReference type="Proteomes" id="UP000237347"/>
    </source>
</evidence>
<reference evidence="2 3" key="1">
    <citation type="journal article" date="2018" name="Sci. Data">
        <title>The draft genome sequence of cork oak.</title>
        <authorList>
            <person name="Ramos A.M."/>
            <person name="Usie A."/>
            <person name="Barbosa P."/>
            <person name="Barros P.M."/>
            <person name="Capote T."/>
            <person name="Chaves I."/>
            <person name="Simoes F."/>
            <person name="Abreu I."/>
            <person name="Carrasquinho I."/>
            <person name="Faro C."/>
            <person name="Guimaraes J.B."/>
            <person name="Mendonca D."/>
            <person name="Nobrega F."/>
            <person name="Rodrigues L."/>
            <person name="Saibo N.J.M."/>
            <person name="Varela M.C."/>
            <person name="Egas C."/>
            <person name="Matos J."/>
            <person name="Miguel C.M."/>
            <person name="Oliveira M.M."/>
            <person name="Ricardo C.P."/>
            <person name="Goncalves S."/>
        </authorList>
    </citation>
    <scope>NUCLEOTIDE SEQUENCE [LARGE SCALE GENOMIC DNA]</scope>
    <source>
        <strain evidence="3">cv. HL8</strain>
    </source>
</reference>
<dbReference type="PANTHER" id="PTHR37604:SF1">
    <property type="entry name" value="TRANSCRIPTION INITIATION FACTOR TFIID SUBUNIT"/>
    <property type="match status" value="1"/>
</dbReference>
<protein>
    <submittedName>
        <fullName evidence="2">Uncharacterized protein</fullName>
    </submittedName>
</protein>
<organism evidence="2 3">
    <name type="scientific">Quercus suber</name>
    <name type="common">Cork oak</name>
    <dbReference type="NCBI Taxonomy" id="58331"/>
    <lineage>
        <taxon>Eukaryota</taxon>
        <taxon>Viridiplantae</taxon>
        <taxon>Streptophyta</taxon>
        <taxon>Embryophyta</taxon>
        <taxon>Tracheophyta</taxon>
        <taxon>Spermatophyta</taxon>
        <taxon>Magnoliopsida</taxon>
        <taxon>eudicotyledons</taxon>
        <taxon>Gunneridae</taxon>
        <taxon>Pentapetalae</taxon>
        <taxon>rosids</taxon>
        <taxon>fabids</taxon>
        <taxon>Fagales</taxon>
        <taxon>Fagaceae</taxon>
        <taxon>Quercus</taxon>
    </lineage>
</organism>
<dbReference type="AlphaFoldDB" id="A0AAW0LA99"/>
<evidence type="ECO:0000256" key="1">
    <source>
        <dbReference type="SAM" id="MobiDB-lite"/>
    </source>
</evidence>
<dbReference type="EMBL" id="PKMF04000136">
    <property type="protein sequence ID" value="KAK7847778.1"/>
    <property type="molecule type" value="Genomic_DNA"/>
</dbReference>
<proteinExistence type="predicted"/>
<gene>
    <name evidence="2" type="ORF">CFP56_006253</name>
</gene>
<dbReference type="PANTHER" id="PTHR37604">
    <property type="entry name" value="TRANSCRIPTION INITIATION FACTOR TFIID SUBUNIT"/>
    <property type="match status" value="1"/>
</dbReference>
<sequence length="409" mass="46383">MALLGDDGRGYELARKLESVGVWRTWLGESNYAIFLHFLESPSLWDSFMRVDDSKSRPQILLQLRVRALLFDKASVSLFLRSNPSSSSSLSVSKLNPTYLQLHGDDVYFTLESAAQDVGVSSNTASSKVSSLVRSPNFNCIAKLNLLINIMDSTVQIQSRAGFSVGSRYGESEIDNVSQRFRNEELSETWYNQFIEKYRVSKPYRLSSGDHESDKPEHVKDGSKNLVQQTQQLQGIQSQLQSLQHNSLRIAQQMPRQIHPQMQPIVHPQNLTFQQQPQQQQLDRIRRRQPSTPRPVMDVEKDRPMVQVKIENPSELPMDGNSFNTINARHHPQMQLRAQQIAAMSNLHPQTGTQFRQMTSLQIPQVQTQSMGIVRAPPVKVEGFQELMGGDATSKHDADENRLMSPSSK</sequence>
<keyword evidence="3" id="KW-1185">Reference proteome</keyword>
<feature type="region of interest" description="Disordered" evidence="1">
    <location>
        <begin position="389"/>
        <end position="409"/>
    </location>
</feature>
<name>A0AAW0LA99_QUESU</name>
<evidence type="ECO:0000313" key="2">
    <source>
        <dbReference type="EMBL" id="KAK7847778.1"/>
    </source>
</evidence>